<feature type="transmembrane region" description="Helical" evidence="12">
    <location>
        <begin position="165"/>
        <end position="185"/>
    </location>
</feature>
<evidence type="ECO:0000256" key="12">
    <source>
        <dbReference type="SAM" id="Phobius"/>
    </source>
</evidence>
<evidence type="ECO:0000256" key="7">
    <source>
        <dbReference type="ARBA" id="ARBA00022519"/>
    </source>
</evidence>
<comment type="similarity">
    <text evidence="3">Belongs to the CcmB/CycW/HelB family.</text>
</comment>
<evidence type="ECO:0000256" key="5">
    <source>
        <dbReference type="ARBA" id="ARBA00022448"/>
    </source>
</evidence>
<evidence type="ECO:0000256" key="6">
    <source>
        <dbReference type="ARBA" id="ARBA00022475"/>
    </source>
</evidence>
<dbReference type="InterPro" id="IPR026031">
    <property type="entry name" value="Cyt_c_CcmB_bac"/>
</dbReference>
<evidence type="ECO:0000256" key="9">
    <source>
        <dbReference type="ARBA" id="ARBA00022748"/>
    </source>
</evidence>
<keyword evidence="6" id="KW-1003">Cell membrane</keyword>
<dbReference type="PANTHER" id="PTHR30070">
    <property type="entry name" value="HEME EXPORTER PROTEIN B"/>
    <property type="match status" value="1"/>
</dbReference>
<protein>
    <recommendedName>
        <fullName evidence="4">Heme exporter protein B</fullName>
    </recommendedName>
</protein>
<evidence type="ECO:0000256" key="2">
    <source>
        <dbReference type="ARBA" id="ARBA00004429"/>
    </source>
</evidence>
<keyword evidence="5" id="KW-0813">Transport</keyword>
<keyword evidence="8 12" id="KW-0812">Transmembrane</keyword>
<dbReference type="Pfam" id="PF03379">
    <property type="entry name" value="CcmB"/>
    <property type="match status" value="1"/>
</dbReference>
<dbReference type="PRINTS" id="PR01414">
    <property type="entry name" value="CCMBBIOGNSIS"/>
</dbReference>
<evidence type="ECO:0000313" key="14">
    <source>
        <dbReference type="Proteomes" id="UP000217785"/>
    </source>
</evidence>
<dbReference type="AlphaFoldDB" id="A0A292YR36"/>
<reference evidence="14" key="1">
    <citation type="submission" date="2017-07" db="EMBL/GenBank/DDBJ databases">
        <title>Draft genome sequence of Effusibacillus lacus strain skLN1.</title>
        <authorList>
            <person name="Watanabe M."/>
            <person name="Kojima H."/>
            <person name="Fukui M."/>
        </authorList>
    </citation>
    <scope>NUCLEOTIDE SEQUENCE [LARGE SCALE GENOMIC DNA]</scope>
    <source>
        <strain evidence="14">skLN1</strain>
    </source>
</reference>
<accession>A0A292YR36</accession>
<evidence type="ECO:0000256" key="10">
    <source>
        <dbReference type="ARBA" id="ARBA00022989"/>
    </source>
</evidence>
<keyword evidence="7" id="KW-0997">Cell inner membrane</keyword>
<sequence>MANYLNAVWAIAWKDLASELRTKEMIGTMLIFAGLVIVVFSFAFDPTNNTVRNVVPGLIWVIAVFSGILGLNRSFMLEKKNDNLTGLLAAPADPSAIYLGKLIANLALVAIVELLSVPILFLLFDYRWQGELLPFLVILVLGTTGFIIVGTFMAALSANSKSSEMLLPIVLFPVITPILIGAVQSTKLVLAGSDQMAVVYNWMKFLAAYDLIFLVAALILFEYLMEV</sequence>
<keyword evidence="10 12" id="KW-1133">Transmembrane helix</keyword>
<evidence type="ECO:0000256" key="1">
    <source>
        <dbReference type="ARBA" id="ARBA00002442"/>
    </source>
</evidence>
<comment type="subcellular location">
    <subcellularLocation>
        <location evidence="2">Cell inner membrane</location>
        <topology evidence="2">Multi-pass membrane protein</topology>
    </subcellularLocation>
</comment>
<name>A0A292YR36_9BACL</name>
<dbReference type="PANTHER" id="PTHR30070:SF1">
    <property type="entry name" value="CYTOCHROME C BIOGENESIS B-RELATED"/>
    <property type="match status" value="1"/>
</dbReference>
<dbReference type="OrthoDB" id="9812809at2"/>
<evidence type="ECO:0000313" key="13">
    <source>
        <dbReference type="EMBL" id="GAX91379.1"/>
    </source>
</evidence>
<evidence type="ECO:0000256" key="8">
    <source>
        <dbReference type="ARBA" id="ARBA00022692"/>
    </source>
</evidence>
<dbReference type="Proteomes" id="UP000217785">
    <property type="component" value="Unassembled WGS sequence"/>
</dbReference>
<evidence type="ECO:0000256" key="3">
    <source>
        <dbReference type="ARBA" id="ARBA00010544"/>
    </source>
</evidence>
<feature type="transmembrane region" description="Helical" evidence="12">
    <location>
        <begin position="50"/>
        <end position="71"/>
    </location>
</feature>
<keyword evidence="9" id="KW-0201">Cytochrome c-type biogenesis</keyword>
<proteinExistence type="inferred from homology"/>
<dbReference type="PIRSF" id="PIRSF002764">
    <property type="entry name" value="CcmB"/>
    <property type="match status" value="1"/>
</dbReference>
<organism evidence="13 14">
    <name type="scientific">Effusibacillus lacus</name>
    <dbReference type="NCBI Taxonomy" id="1348429"/>
    <lineage>
        <taxon>Bacteria</taxon>
        <taxon>Bacillati</taxon>
        <taxon>Bacillota</taxon>
        <taxon>Bacilli</taxon>
        <taxon>Bacillales</taxon>
        <taxon>Alicyclobacillaceae</taxon>
        <taxon>Effusibacillus</taxon>
    </lineage>
</organism>
<dbReference type="InterPro" id="IPR003544">
    <property type="entry name" value="Cyt_c_biogenesis_CcmB"/>
</dbReference>
<feature type="transmembrane region" description="Helical" evidence="12">
    <location>
        <begin position="136"/>
        <end position="158"/>
    </location>
</feature>
<feature type="transmembrane region" description="Helical" evidence="12">
    <location>
        <begin position="102"/>
        <end position="124"/>
    </location>
</feature>
<gene>
    <name evidence="13" type="ORF">EFBL_3048</name>
</gene>
<feature type="transmembrane region" description="Helical" evidence="12">
    <location>
        <begin position="205"/>
        <end position="225"/>
    </location>
</feature>
<evidence type="ECO:0000256" key="11">
    <source>
        <dbReference type="ARBA" id="ARBA00023136"/>
    </source>
</evidence>
<evidence type="ECO:0000256" key="4">
    <source>
        <dbReference type="ARBA" id="ARBA00016452"/>
    </source>
</evidence>
<dbReference type="GO" id="GO:0015232">
    <property type="term" value="F:heme transmembrane transporter activity"/>
    <property type="evidence" value="ECO:0007669"/>
    <property type="project" value="InterPro"/>
</dbReference>
<dbReference type="RefSeq" id="WP_096183118.1">
    <property type="nucleotide sequence ID" value="NZ_BDUF01000095.1"/>
</dbReference>
<keyword evidence="11 12" id="KW-0472">Membrane</keyword>
<dbReference type="GO" id="GO:1903607">
    <property type="term" value="P:cytochrome c biosynthetic process"/>
    <property type="evidence" value="ECO:0007669"/>
    <property type="project" value="TreeGrafter"/>
</dbReference>
<comment type="function">
    <text evidence="1">Required for the export of heme to the periplasm for the biogenesis of c-type cytochromes.</text>
</comment>
<keyword evidence="14" id="KW-1185">Reference proteome</keyword>
<feature type="transmembrane region" description="Helical" evidence="12">
    <location>
        <begin position="25"/>
        <end position="44"/>
    </location>
</feature>
<comment type="caution">
    <text evidence="13">The sequence shown here is derived from an EMBL/GenBank/DDBJ whole genome shotgun (WGS) entry which is preliminary data.</text>
</comment>
<dbReference type="GO" id="GO:0005886">
    <property type="term" value="C:plasma membrane"/>
    <property type="evidence" value="ECO:0007669"/>
    <property type="project" value="UniProtKB-SubCell"/>
</dbReference>
<dbReference type="GO" id="GO:0017004">
    <property type="term" value="P:cytochrome complex assembly"/>
    <property type="evidence" value="ECO:0007669"/>
    <property type="project" value="UniProtKB-KW"/>
</dbReference>
<dbReference type="EMBL" id="BDUF01000095">
    <property type="protein sequence ID" value="GAX91379.1"/>
    <property type="molecule type" value="Genomic_DNA"/>
</dbReference>